<dbReference type="Proteomes" id="UP000063229">
    <property type="component" value="Chromosome"/>
</dbReference>
<reference evidence="1 2" key="1">
    <citation type="submission" date="2016-01" db="EMBL/GenBank/DDBJ databases">
        <authorList>
            <person name="McClelland M."/>
            <person name="Jain A."/>
            <person name="Saraogi P."/>
            <person name="Mendelson R."/>
            <person name="Westerman R."/>
            <person name="SanMiguel P."/>
            <person name="Csonka L."/>
        </authorList>
    </citation>
    <scope>NUCLEOTIDE SEQUENCE [LARGE SCALE GENOMIC DNA]</scope>
    <source>
        <strain evidence="1 2">NCPPB 2472</strain>
    </source>
</reference>
<keyword evidence="2" id="KW-1185">Reference proteome</keyword>
<evidence type="ECO:0000313" key="1">
    <source>
        <dbReference type="EMBL" id="AMB88165.1"/>
    </source>
</evidence>
<protein>
    <submittedName>
        <fullName evidence="1">Uncharacterized protein</fullName>
    </submittedName>
</protein>
<gene>
    <name evidence="1" type="ORF">AWM79_23965</name>
</gene>
<dbReference type="AlphaFoldDB" id="A0A0X1T7W1"/>
<accession>A0A0X1T7W1</accession>
<dbReference type="STRING" id="46677.AWM79_23965"/>
<evidence type="ECO:0000313" key="2">
    <source>
        <dbReference type="Proteomes" id="UP000063229"/>
    </source>
</evidence>
<dbReference type="RefSeq" id="WP_060783910.1">
    <property type="nucleotide sequence ID" value="NZ_CP014135.1"/>
</dbReference>
<organism evidence="1 2">
    <name type="scientific">Pseudomonas agarici</name>
    <dbReference type="NCBI Taxonomy" id="46677"/>
    <lineage>
        <taxon>Bacteria</taxon>
        <taxon>Pseudomonadati</taxon>
        <taxon>Pseudomonadota</taxon>
        <taxon>Gammaproteobacteria</taxon>
        <taxon>Pseudomonadales</taxon>
        <taxon>Pseudomonadaceae</taxon>
        <taxon>Pseudomonas</taxon>
    </lineage>
</organism>
<dbReference type="EMBL" id="CP014135">
    <property type="protein sequence ID" value="AMB88165.1"/>
    <property type="molecule type" value="Genomic_DNA"/>
</dbReference>
<sequence>MKSLILTEKDIYELIDKADKLKKTFSDLDMLTLEQNYRKLNPLQLKEEEKVAKIIRINDRTVVAPVVSEKQATMIEYCGIVLDQTTRSFARKDGWDDKDLLQPKNLASKEYMDIAFRAVANYPFCSVFTARTEFLDSDSLEYGVPVADCMLDIASKVASDIGNPFKEVLSKLTGEKEVKEDVKKILDNCWGEHNELKGETIFDISPVWSHNGGLAWSYGFSGSNYKDNSWKKFLISKAHKTNQYYSAAFGVAYREGMWEDGDWARIIKEKLSKSNPDWKGLLDAVDFSF</sequence>
<name>A0A0X1T7W1_PSEAA</name>
<dbReference type="KEGG" id="pagb:AWM79_23965"/>
<proteinExistence type="predicted"/>